<keyword evidence="6" id="KW-1185">Reference proteome</keyword>
<evidence type="ECO:0000256" key="3">
    <source>
        <dbReference type="ARBA" id="ARBA00023163"/>
    </source>
</evidence>
<dbReference type="SMART" id="SM00342">
    <property type="entry name" value="HTH_ARAC"/>
    <property type="match status" value="1"/>
</dbReference>
<dbReference type="EMBL" id="JANFQO010000011">
    <property type="protein sequence ID" value="MCQ4165732.1"/>
    <property type="molecule type" value="Genomic_DNA"/>
</dbReference>
<keyword evidence="2" id="KW-0238">DNA-binding</keyword>
<keyword evidence="1" id="KW-0805">Transcription regulation</keyword>
<evidence type="ECO:0000259" key="4">
    <source>
        <dbReference type="PROSITE" id="PS01124"/>
    </source>
</evidence>
<dbReference type="PROSITE" id="PS00041">
    <property type="entry name" value="HTH_ARAC_FAMILY_1"/>
    <property type="match status" value="1"/>
</dbReference>
<reference evidence="5" key="1">
    <citation type="submission" date="2022-07" db="EMBL/GenBank/DDBJ databases">
        <title>Tahibacter sp., a new gammaproteobacterium isolated from the silt sample collected at pig farm.</title>
        <authorList>
            <person name="Chen H."/>
        </authorList>
    </citation>
    <scope>NUCLEOTIDE SEQUENCE</scope>
    <source>
        <strain evidence="5">P2K</strain>
    </source>
</reference>
<gene>
    <name evidence="5" type="ORF">NM961_13510</name>
</gene>
<dbReference type="PANTHER" id="PTHR46796">
    <property type="entry name" value="HTH-TYPE TRANSCRIPTIONAL ACTIVATOR RHAS-RELATED"/>
    <property type="match status" value="1"/>
</dbReference>
<comment type="caution">
    <text evidence="5">The sequence shown here is derived from an EMBL/GenBank/DDBJ whole genome shotgun (WGS) entry which is preliminary data.</text>
</comment>
<dbReference type="InterPro" id="IPR050204">
    <property type="entry name" value="AraC_XylS_family_regulators"/>
</dbReference>
<dbReference type="PRINTS" id="PR00032">
    <property type="entry name" value="HTHARAC"/>
</dbReference>
<evidence type="ECO:0000313" key="5">
    <source>
        <dbReference type="EMBL" id="MCQ4165732.1"/>
    </source>
</evidence>
<evidence type="ECO:0000256" key="1">
    <source>
        <dbReference type="ARBA" id="ARBA00023015"/>
    </source>
</evidence>
<evidence type="ECO:0000313" key="6">
    <source>
        <dbReference type="Proteomes" id="UP001165498"/>
    </source>
</evidence>
<dbReference type="Pfam" id="PF08448">
    <property type="entry name" value="PAS_4"/>
    <property type="match status" value="1"/>
</dbReference>
<dbReference type="RefSeq" id="WP_255914921.1">
    <property type="nucleotide sequence ID" value="NZ_JANFQO010000011.1"/>
</dbReference>
<dbReference type="PANTHER" id="PTHR46796:SF13">
    <property type="entry name" value="HTH-TYPE TRANSCRIPTIONAL ACTIVATOR RHAS"/>
    <property type="match status" value="1"/>
</dbReference>
<dbReference type="InterPro" id="IPR013656">
    <property type="entry name" value="PAS_4"/>
</dbReference>
<dbReference type="InterPro" id="IPR035965">
    <property type="entry name" value="PAS-like_dom_sf"/>
</dbReference>
<dbReference type="Pfam" id="PF12833">
    <property type="entry name" value="HTH_18"/>
    <property type="match status" value="1"/>
</dbReference>
<keyword evidence="3" id="KW-0804">Transcription</keyword>
<accession>A0ABT1QTY5</accession>
<dbReference type="Gene3D" id="1.10.10.60">
    <property type="entry name" value="Homeodomain-like"/>
    <property type="match status" value="1"/>
</dbReference>
<evidence type="ECO:0000256" key="2">
    <source>
        <dbReference type="ARBA" id="ARBA00023125"/>
    </source>
</evidence>
<dbReference type="SUPFAM" id="SSF55785">
    <property type="entry name" value="PYP-like sensor domain (PAS domain)"/>
    <property type="match status" value="1"/>
</dbReference>
<dbReference type="Gene3D" id="3.30.450.20">
    <property type="entry name" value="PAS domain"/>
    <property type="match status" value="1"/>
</dbReference>
<dbReference type="SUPFAM" id="SSF46689">
    <property type="entry name" value="Homeodomain-like"/>
    <property type="match status" value="2"/>
</dbReference>
<dbReference type="InterPro" id="IPR018062">
    <property type="entry name" value="HTH_AraC-typ_CS"/>
</dbReference>
<organism evidence="5 6">
    <name type="scientific">Tahibacter harae</name>
    <dbReference type="NCBI Taxonomy" id="2963937"/>
    <lineage>
        <taxon>Bacteria</taxon>
        <taxon>Pseudomonadati</taxon>
        <taxon>Pseudomonadota</taxon>
        <taxon>Gammaproteobacteria</taxon>
        <taxon>Lysobacterales</taxon>
        <taxon>Rhodanobacteraceae</taxon>
        <taxon>Tahibacter</taxon>
    </lineage>
</organism>
<dbReference type="InterPro" id="IPR018060">
    <property type="entry name" value="HTH_AraC"/>
</dbReference>
<protein>
    <submittedName>
        <fullName evidence="5">AraC family transcriptional regulator</fullName>
    </submittedName>
</protein>
<dbReference type="Proteomes" id="UP001165498">
    <property type="component" value="Unassembled WGS sequence"/>
</dbReference>
<dbReference type="PROSITE" id="PS01124">
    <property type="entry name" value="HTH_ARAC_FAMILY_2"/>
    <property type="match status" value="1"/>
</dbReference>
<dbReference type="InterPro" id="IPR020449">
    <property type="entry name" value="Tscrpt_reg_AraC-type_HTH"/>
</dbReference>
<proteinExistence type="predicted"/>
<dbReference type="InterPro" id="IPR009057">
    <property type="entry name" value="Homeodomain-like_sf"/>
</dbReference>
<sequence>MTAVLERPGTAMPGGISVSMRSAAVVAERLFDCAQDTLFFVKNREARYVAVNRTLVDRCGVRSKRDLLGRTAEELFPPPYGGRYYAQDRAVLDGGVELHDLLQPLPAAGGAESWCISYKFPILEDGRVVGLCGICRSVDPDDASAAQVARAVEYMRQHYGEALRVEALARAAGLGTRRLERLVRRLFDLTPMQLLAKTRIEAAARLLAEGEDSVASVASACGYSDQSAFTRQFKALTGATPLRYRERRRGAAD</sequence>
<name>A0ABT1QTY5_9GAMM</name>
<feature type="domain" description="HTH araC/xylS-type" evidence="4">
    <location>
        <begin position="149"/>
        <end position="247"/>
    </location>
</feature>